<dbReference type="AlphaFoldDB" id="A0A139AF44"/>
<accession>A0A139AF44</accession>
<sequence length="77" mass="8808">MSTYSNFEFKTTSWLTSALFVPQAGALLEATTVGFKSFQFSAVQISHKITWIRSRRQPPGRQTRQRGVRHCDKVFQG</sequence>
<gene>
    <name evidence="2" type="ORF">M427DRAFT_325167</name>
</gene>
<evidence type="ECO:0000313" key="3">
    <source>
        <dbReference type="Proteomes" id="UP000070544"/>
    </source>
</evidence>
<protein>
    <submittedName>
        <fullName evidence="2">Uncharacterized protein</fullName>
    </submittedName>
</protein>
<dbReference type="Proteomes" id="UP000070544">
    <property type="component" value="Unassembled WGS sequence"/>
</dbReference>
<proteinExistence type="predicted"/>
<dbReference type="EMBL" id="KQ965762">
    <property type="protein sequence ID" value="KXS15436.1"/>
    <property type="molecule type" value="Genomic_DNA"/>
</dbReference>
<evidence type="ECO:0000313" key="2">
    <source>
        <dbReference type="EMBL" id="KXS15436.1"/>
    </source>
</evidence>
<organism evidence="2 3">
    <name type="scientific">Gonapodya prolifera (strain JEL478)</name>
    <name type="common">Monoblepharis prolifera</name>
    <dbReference type="NCBI Taxonomy" id="1344416"/>
    <lineage>
        <taxon>Eukaryota</taxon>
        <taxon>Fungi</taxon>
        <taxon>Fungi incertae sedis</taxon>
        <taxon>Chytridiomycota</taxon>
        <taxon>Chytridiomycota incertae sedis</taxon>
        <taxon>Monoblepharidomycetes</taxon>
        <taxon>Monoblepharidales</taxon>
        <taxon>Gonapodyaceae</taxon>
        <taxon>Gonapodya</taxon>
    </lineage>
</organism>
<feature type="compositionally biased region" description="Basic residues" evidence="1">
    <location>
        <begin position="56"/>
        <end position="68"/>
    </location>
</feature>
<keyword evidence="3" id="KW-1185">Reference proteome</keyword>
<feature type="region of interest" description="Disordered" evidence="1">
    <location>
        <begin position="56"/>
        <end position="77"/>
    </location>
</feature>
<name>A0A139AF44_GONPJ</name>
<reference evidence="2 3" key="1">
    <citation type="journal article" date="2015" name="Genome Biol. Evol.">
        <title>Phylogenomic analyses indicate that early fungi evolved digesting cell walls of algal ancestors of land plants.</title>
        <authorList>
            <person name="Chang Y."/>
            <person name="Wang S."/>
            <person name="Sekimoto S."/>
            <person name="Aerts A.L."/>
            <person name="Choi C."/>
            <person name="Clum A."/>
            <person name="LaButti K.M."/>
            <person name="Lindquist E.A."/>
            <person name="Yee Ngan C."/>
            <person name="Ohm R.A."/>
            <person name="Salamov A.A."/>
            <person name="Grigoriev I.V."/>
            <person name="Spatafora J.W."/>
            <person name="Berbee M.L."/>
        </authorList>
    </citation>
    <scope>NUCLEOTIDE SEQUENCE [LARGE SCALE GENOMIC DNA]</scope>
    <source>
        <strain evidence="2 3">JEL478</strain>
    </source>
</reference>
<evidence type="ECO:0000256" key="1">
    <source>
        <dbReference type="SAM" id="MobiDB-lite"/>
    </source>
</evidence>